<dbReference type="EMBL" id="BDSP01000080">
    <property type="protein sequence ID" value="GAX14365.1"/>
    <property type="molecule type" value="Genomic_DNA"/>
</dbReference>
<evidence type="ECO:0000313" key="4">
    <source>
        <dbReference type="Proteomes" id="UP000198406"/>
    </source>
</evidence>
<comment type="caution">
    <text evidence="3">The sequence shown here is derived from an EMBL/GenBank/DDBJ whole genome shotgun (WGS) entry which is preliminary data.</text>
</comment>
<dbReference type="AlphaFoldDB" id="A0A1Z5JK29"/>
<dbReference type="OrthoDB" id="40369at2759"/>
<dbReference type="InterPro" id="IPR036770">
    <property type="entry name" value="Ankyrin_rpt-contain_sf"/>
</dbReference>
<dbReference type="GO" id="GO:0005886">
    <property type="term" value="C:plasma membrane"/>
    <property type="evidence" value="ECO:0007669"/>
    <property type="project" value="TreeGrafter"/>
</dbReference>
<keyword evidence="1" id="KW-0677">Repeat</keyword>
<dbReference type="SUPFAM" id="SSF48403">
    <property type="entry name" value="Ankyrin repeat"/>
    <property type="match status" value="1"/>
</dbReference>
<keyword evidence="4" id="KW-1185">Reference proteome</keyword>
<organism evidence="3 4">
    <name type="scientific">Fistulifera solaris</name>
    <name type="common">Oleaginous diatom</name>
    <dbReference type="NCBI Taxonomy" id="1519565"/>
    <lineage>
        <taxon>Eukaryota</taxon>
        <taxon>Sar</taxon>
        <taxon>Stramenopiles</taxon>
        <taxon>Ochrophyta</taxon>
        <taxon>Bacillariophyta</taxon>
        <taxon>Bacillariophyceae</taxon>
        <taxon>Bacillariophycidae</taxon>
        <taxon>Naviculales</taxon>
        <taxon>Naviculaceae</taxon>
        <taxon>Fistulifera</taxon>
    </lineage>
</organism>
<dbReference type="Gene3D" id="1.25.40.20">
    <property type="entry name" value="Ankyrin repeat-containing domain"/>
    <property type="match status" value="2"/>
</dbReference>
<name>A0A1Z5JK29_FISSO</name>
<dbReference type="PANTHER" id="PTHR24186">
    <property type="entry name" value="PROTEIN PHOSPHATASE 1 REGULATORY SUBUNIT"/>
    <property type="match status" value="1"/>
</dbReference>
<dbReference type="PANTHER" id="PTHR24186:SF38">
    <property type="entry name" value="ANKYRIN REPEAT FAMILY PROTEIN"/>
    <property type="match status" value="1"/>
</dbReference>
<dbReference type="SMART" id="SM00248">
    <property type="entry name" value="ANK"/>
    <property type="match status" value="3"/>
</dbReference>
<protein>
    <submittedName>
        <fullName evidence="3">Uncharacterized protein</fullName>
    </submittedName>
</protein>
<dbReference type="InterPro" id="IPR002110">
    <property type="entry name" value="Ankyrin_rpt"/>
</dbReference>
<proteinExistence type="predicted"/>
<evidence type="ECO:0000256" key="1">
    <source>
        <dbReference type="ARBA" id="ARBA00022737"/>
    </source>
</evidence>
<evidence type="ECO:0000313" key="3">
    <source>
        <dbReference type="EMBL" id="GAX14365.1"/>
    </source>
</evidence>
<dbReference type="InParanoid" id="A0A1Z5JK29"/>
<dbReference type="Pfam" id="PF12796">
    <property type="entry name" value="Ank_2"/>
    <property type="match status" value="1"/>
</dbReference>
<sequence>MQRQQILAGFDRLLQKQNRAFWPLPPTSLALGGDDERQSRLRMNRKSREITIQSTMSIHIQQYPSTYGEPADETVLLSLIHSYDWAAALARITTHPSESRIIGEQGRTPLLIACDHDAPAVVVHSLLKAFPEAAMMVGNSNMNALHITCSSNHASVHVTRILLEAGNPIAMTMMHDIDGDTPLHTACRCGAPIEVLEVLLRANPLAVHERDLEGLTPLLRLWVRYTVILGNDAIDSVNCAADLHGELLDAWKKTELLLRCTQRGACDDDSSGHAFRAVHAACAVDCPRSVVRIAARMYPHQLEELDEKGMTPLLIAAAAPVFKVRDLSDQGYTFEDIIYGEETFDDQEQKNENDGDTDGFSQPPVIEIILNANQGGASASAGIPDSKGRLPLHVALDSQKTWKEGVKQLVEVYPEGVSIVDPTTSLYPFMLAAKGFGGDLTTIYEICRLNPSLILDIYEKRNGST</sequence>
<evidence type="ECO:0000256" key="2">
    <source>
        <dbReference type="ARBA" id="ARBA00023043"/>
    </source>
</evidence>
<accession>A0A1Z5JK29</accession>
<gene>
    <name evidence="3" type="ORF">FisN_11Hh178</name>
</gene>
<reference evidence="3 4" key="1">
    <citation type="journal article" date="2015" name="Plant Cell">
        <title>Oil accumulation by the oleaginous diatom Fistulifera solaris as revealed by the genome and transcriptome.</title>
        <authorList>
            <person name="Tanaka T."/>
            <person name="Maeda Y."/>
            <person name="Veluchamy A."/>
            <person name="Tanaka M."/>
            <person name="Abida H."/>
            <person name="Marechal E."/>
            <person name="Bowler C."/>
            <person name="Muto M."/>
            <person name="Sunaga Y."/>
            <person name="Tanaka M."/>
            <person name="Yoshino T."/>
            <person name="Taniguchi T."/>
            <person name="Fukuda Y."/>
            <person name="Nemoto M."/>
            <person name="Matsumoto M."/>
            <person name="Wong P.S."/>
            <person name="Aburatani S."/>
            <person name="Fujibuchi W."/>
        </authorList>
    </citation>
    <scope>NUCLEOTIDE SEQUENCE [LARGE SCALE GENOMIC DNA]</scope>
    <source>
        <strain evidence="3 4">JPCC DA0580</strain>
    </source>
</reference>
<keyword evidence="2" id="KW-0040">ANK repeat</keyword>
<dbReference type="Proteomes" id="UP000198406">
    <property type="component" value="Unassembled WGS sequence"/>
</dbReference>